<name>A0ABQ8M5Q2_LABRO</name>
<dbReference type="Proteomes" id="UP000830375">
    <property type="component" value="Unassembled WGS sequence"/>
</dbReference>
<reference evidence="1 2" key="1">
    <citation type="submission" date="2022-01" db="EMBL/GenBank/DDBJ databases">
        <title>A high-quality chromosome-level genome assembly of rohu carp, Labeo rohita.</title>
        <authorList>
            <person name="Arick M.A. II"/>
            <person name="Hsu C.-Y."/>
            <person name="Magbanua Z."/>
            <person name="Pechanova O."/>
            <person name="Grover C."/>
            <person name="Miller E."/>
            <person name="Thrash A."/>
            <person name="Ezzel L."/>
            <person name="Alam S."/>
            <person name="Benzie J."/>
            <person name="Hamilton M."/>
            <person name="Karsi A."/>
            <person name="Lawrence M.L."/>
            <person name="Peterson D.G."/>
        </authorList>
    </citation>
    <scope>NUCLEOTIDE SEQUENCE [LARGE SCALE GENOMIC DNA]</scope>
    <source>
        <strain evidence="2">BAU-BD-2019</strain>
        <tissue evidence="1">Blood</tissue>
    </source>
</reference>
<comment type="caution">
    <text evidence="1">The sequence shown here is derived from an EMBL/GenBank/DDBJ whole genome shotgun (WGS) entry which is preliminary data.</text>
</comment>
<protein>
    <submittedName>
        <fullName evidence="1">Gag-Pol polyprotein</fullName>
    </submittedName>
</protein>
<accession>A0ABQ8M5Q2</accession>
<proteinExistence type="predicted"/>
<keyword evidence="2" id="KW-1185">Reference proteome</keyword>
<organism evidence="1 2">
    <name type="scientific">Labeo rohita</name>
    <name type="common">Indian major carp</name>
    <name type="synonym">Cyprinus rohita</name>
    <dbReference type="NCBI Taxonomy" id="84645"/>
    <lineage>
        <taxon>Eukaryota</taxon>
        <taxon>Metazoa</taxon>
        <taxon>Chordata</taxon>
        <taxon>Craniata</taxon>
        <taxon>Vertebrata</taxon>
        <taxon>Euteleostomi</taxon>
        <taxon>Actinopterygii</taxon>
        <taxon>Neopterygii</taxon>
        <taxon>Teleostei</taxon>
        <taxon>Ostariophysi</taxon>
        <taxon>Cypriniformes</taxon>
        <taxon>Cyprinidae</taxon>
        <taxon>Labeoninae</taxon>
        <taxon>Labeonini</taxon>
        <taxon>Labeo</taxon>
    </lineage>
</organism>
<gene>
    <name evidence="1" type="ORF">H4Q32_009457</name>
</gene>
<evidence type="ECO:0000313" key="2">
    <source>
        <dbReference type="Proteomes" id="UP000830375"/>
    </source>
</evidence>
<evidence type="ECO:0000313" key="1">
    <source>
        <dbReference type="EMBL" id="KAI2658004.1"/>
    </source>
</evidence>
<dbReference type="EMBL" id="JACTAM010000013">
    <property type="protein sequence ID" value="KAI2658004.1"/>
    <property type="molecule type" value="Genomic_DNA"/>
</dbReference>
<sequence>MPIYPLHGNHQDGQQIEQSPELSLFDTTIVPHKTQLSSSVGLQRQASVSTDRVPVLTAAKPHSLPASAQLCTAALPATALHAVRSPALAAVASAMQAVLQMIFVFRPPAPTPYGSMRLPSLAPQALLDVSNPTPFL</sequence>